<comment type="similarity">
    <text evidence="4">Belongs to the class-I pyridoxal-phosphate-dependent aminotransferase family.</text>
</comment>
<dbReference type="CDD" id="cd00609">
    <property type="entry name" value="AAT_like"/>
    <property type="match status" value="1"/>
</dbReference>
<dbReference type="InterPro" id="IPR004839">
    <property type="entry name" value="Aminotransferase_I/II_large"/>
</dbReference>
<organism evidence="6 7">
    <name type="scientific">Oceanobacillus chungangensis</name>
    <dbReference type="NCBI Taxonomy" id="1229152"/>
    <lineage>
        <taxon>Bacteria</taxon>
        <taxon>Bacillati</taxon>
        <taxon>Bacillota</taxon>
        <taxon>Bacilli</taxon>
        <taxon>Bacillales</taxon>
        <taxon>Bacillaceae</taxon>
        <taxon>Oceanobacillus</taxon>
    </lineage>
</organism>
<dbReference type="RefSeq" id="WP_115749386.1">
    <property type="nucleotide sequence ID" value="NZ_PIOD01000007.1"/>
</dbReference>
<dbReference type="EMBL" id="PIOD01000007">
    <property type="protein sequence ID" value="RDW19396.1"/>
    <property type="molecule type" value="Genomic_DNA"/>
</dbReference>
<feature type="domain" description="Aminotransferase class I/classII large" evidence="5">
    <location>
        <begin position="31"/>
        <end position="381"/>
    </location>
</feature>
<comment type="caution">
    <text evidence="6">The sequence shown here is derived from an EMBL/GenBank/DDBJ whole genome shotgun (WGS) entry which is preliminary data.</text>
</comment>
<evidence type="ECO:0000313" key="6">
    <source>
        <dbReference type="EMBL" id="RDW19396.1"/>
    </source>
</evidence>
<dbReference type="Proteomes" id="UP000256520">
    <property type="component" value="Unassembled WGS sequence"/>
</dbReference>
<dbReference type="Pfam" id="PF00155">
    <property type="entry name" value="Aminotran_1_2"/>
    <property type="match status" value="1"/>
</dbReference>
<evidence type="ECO:0000256" key="3">
    <source>
        <dbReference type="ARBA" id="ARBA00022679"/>
    </source>
</evidence>
<dbReference type="GO" id="GO:0030170">
    <property type="term" value="F:pyridoxal phosphate binding"/>
    <property type="evidence" value="ECO:0007669"/>
    <property type="project" value="InterPro"/>
</dbReference>
<dbReference type="Gene3D" id="3.90.1150.10">
    <property type="entry name" value="Aspartate Aminotransferase, domain 1"/>
    <property type="match status" value="1"/>
</dbReference>
<dbReference type="PANTHER" id="PTHR42832:SF3">
    <property type="entry name" value="L-GLUTAMINE--4-(METHYLSULFANYL)-2-OXOBUTANOATE AMINOTRANSFERASE"/>
    <property type="match status" value="1"/>
</dbReference>
<keyword evidence="3 4" id="KW-0808">Transferase</keyword>
<gene>
    <name evidence="6" type="ORF">CWR45_08165</name>
</gene>
<dbReference type="Gene3D" id="3.40.640.10">
    <property type="entry name" value="Type I PLP-dependent aspartate aminotransferase-like (Major domain)"/>
    <property type="match status" value="1"/>
</dbReference>
<evidence type="ECO:0000256" key="2">
    <source>
        <dbReference type="ARBA" id="ARBA00022576"/>
    </source>
</evidence>
<sequence>MYVSDKVKNMPAYIFSELDRKKQVLKEKGIDVIDLGIGAPDLPTPTYIYDALVREAKNPDNQRYSNYNGCIEFRLAVANFYKEKYDVDLDPDTEILALIGSKEGIVHLIQAVINEGDKVLIPNPGYPVYRMGVHLAAGESVDLLLDKENGYKPQFHLLTESQLQHAKLLFLNYPSNPTSATIDLDTFVQTISFAKQHNLIAAHDSAYNLVTFDNYQSPSILQVPNANEYAVEIGSLSKSFNMTGWRIGYIVGNKTVIKSLATLKSNLDSSQFLPIQKAAAVALRSNFQTIVENNAIIKARMEKLYAALVSMGMDCEKPRGTIFLWAKVPAGFTSLSFVNKLMDEAAVIVTPGTAFGTVGEGYIRFSLTVTEGRIDEVIKRLDQLEFSKEILS</sequence>
<proteinExistence type="inferred from homology"/>
<dbReference type="OrthoDB" id="9802328at2"/>
<evidence type="ECO:0000259" key="5">
    <source>
        <dbReference type="Pfam" id="PF00155"/>
    </source>
</evidence>
<dbReference type="InterPro" id="IPR050881">
    <property type="entry name" value="LL-DAP_aminotransferase"/>
</dbReference>
<reference evidence="7" key="1">
    <citation type="submission" date="2017-11" db="EMBL/GenBank/DDBJ databases">
        <authorList>
            <person name="Zhu W."/>
        </authorList>
    </citation>
    <scope>NUCLEOTIDE SEQUENCE [LARGE SCALE GENOMIC DNA]</scope>
    <source>
        <strain evidence="7">CAU 1051</strain>
    </source>
</reference>
<dbReference type="SUPFAM" id="SSF53383">
    <property type="entry name" value="PLP-dependent transferases"/>
    <property type="match status" value="1"/>
</dbReference>
<dbReference type="InterPro" id="IPR004838">
    <property type="entry name" value="NHTrfase_class1_PyrdxlP-BS"/>
</dbReference>
<keyword evidence="7" id="KW-1185">Reference proteome</keyword>
<keyword evidence="2 4" id="KW-0032">Aminotransferase</keyword>
<dbReference type="PROSITE" id="PS00105">
    <property type="entry name" value="AA_TRANSFER_CLASS_1"/>
    <property type="match status" value="1"/>
</dbReference>
<name>A0A3D8PTF0_9BACI</name>
<comment type="cofactor">
    <cofactor evidence="1 4">
        <name>pyridoxal 5'-phosphate</name>
        <dbReference type="ChEBI" id="CHEBI:597326"/>
    </cofactor>
</comment>
<dbReference type="EC" id="2.6.1.-" evidence="4"/>
<dbReference type="InterPro" id="IPR015422">
    <property type="entry name" value="PyrdxlP-dep_Trfase_small"/>
</dbReference>
<dbReference type="InterPro" id="IPR015421">
    <property type="entry name" value="PyrdxlP-dep_Trfase_major"/>
</dbReference>
<dbReference type="PANTHER" id="PTHR42832">
    <property type="entry name" value="AMINO ACID AMINOTRANSFERASE"/>
    <property type="match status" value="1"/>
</dbReference>
<dbReference type="GO" id="GO:0008483">
    <property type="term" value="F:transaminase activity"/>
    <property type="evidence" value="ECO:0007669"/>
    <property type="project" value="UniProtKB-KW"/>
</dbReference>
<evidence type="ECO:0000256" key="4">
    <source>
        <dbReference type="RuleBase" id="RU000481"/>
    </source>
</evidence>
<dbReference type="AlphaFoldDB" id="A0A3D8PTF0"/>
<dbReference type="InterPro" id="IPR015424">
    <property type="entry name" value="PyrdxlP-dep_Trfase"/>
</dbReference>
<evidence type="ECO:0000313" key="7">
    <source>
        <dbReference type="Proteomes" id="UP000256520"/>
    </source>
</evidence>
<accession>A0A3D8PTF0</accession>
<protein>
    <recommendedName>
        <fullName evidence="4">Aminotransferase</fullName>
        <ecNumber evidence="4">2.6.1.-</ecNumber>
    </recommendedName>
</protein>
<evidence type="ECO:0000256" key="1">
    <source>
        <dbReference type="ARBA" id="ARBA00001933"/>
    </source>
</evidence>